<dbReference type="EMBL" id="MN739355">
    <property type="protein sequence ID" value="QHT00433.1"/>
    <property type="molecule type" value="Genomic_DNA"/>
</dbReference>
<dbReference type="AlphaFoldDB" id="A0A6C0C7X6"/>
<evidence type="ECO:0000313" key="1">
    <source>
        <dbReference type="EMBL" id="QHT00433.1"/>
    </source>
</evidence>
<proteinExistence type="predicted"/>
<protein>
    <submittedName>
        <fullName evidence="1">Uncharacterized protein</fullName>
    </submittedName>
</protein>
<sequence length="375" mass="44075">MDELEISIQTMVLAFTNNRGSKQWADRYIAPIDDNKIDNIGDGFMQSHRKIYYSEIMKDLAYIKFASDDLPIYEPINLGLFSERFEEFMTIRDMTKDLEMEYYNEHMIVSYQPISMLSAFKNLKKICDFADESEFVTIESIEEEIKLLELLCKWGNKEQIEHIMNFIIFEEELWVTLLDKNFDAKNYFSEERNLNICKIIYENHPELNEETYLHFYGFAWFDNSPKYLINSSHNVGLPKRRVRNKMTKDCYDVVGIGKKVILLNRQKFQPLPEVKSLFDTDDFTSMHFSCSEDSSSSDEENITTVNFRAIKLSKELINGQKINNFIIDVVKVHFAYNIVDMQLIETTNLSRNSVNVTYKSKSTGLVSRNYGHRVD</sequence>
<name>A0A6C0C7X6_9ZZZZ</name>
<reference evidence="1" key="1">
    <citation type="journal article" date="2020" name="Nature">
        <title>Giant virus diversity and host interactions through global metagenomics.</title>
        <authorList>
            <person name="Schulz F."/>
            <person name="Roux S."/>
            <person name="Paez-Espino D."/>
            <person name="Jungbluth S."/>
            <person name="Walsh D.A."/>
            <person name="Denef V.J."/>
            <person name="McMahon K.D."/>
            <person name="Konstantinidis K.T."/>
            <person name="Eloe-Fadrosh E.A."/>
            <person name="Kyrpides N.C."/>
            <person name="Woyke T."/>
        </authorList>
    </citation>
    <scope>NUCLEOTIDE SEQUENCE</scope>
    <source>
        <strain evidence="1">GVMAG-M-3300020192-26</strain>
    </source>
</reference>
<accession>A0A6C0C7X6</accession>
<organism evidence="1">
    <name type="scientific">viral metagenome</name>
    <dbReference type="NCBI Taxonomy" id="1070528"/>
    <lineage>
        <taxon>unclassified sequences</taxon>
        <taxon>metagenomes</taxon>
        <taxon>organismal metagenomes</taxon>
    </lineage>
</organism>